<dbReference type="GO" id="GO:0016874">
    <property type="term" value="F:ligase activity"/>
    <property type="evidence" value="ECO:0007669"/>
    <property type="project" value="UniProtKB-KW"/>
</dbReference>
<dbReference type="PANTHER" id="PTHR40037:SF1">
    <property type="entry name" value="PHOSPHOESTERASE SAOUHSC_00951-RELATED"/>
    <property type="match status" value="1"/>
</dbReference>
<dbReference type="Pfam" id="PF13563">
    <property type="entry name" value="2_5_RNA_ligase2"/>
    <property type="match status" value="1"/>
</dbReference>
<evidence type="ECO:0000313" key="1">
    <source>
        <dbReference type="EMBL" id="AJG78544.1"/>
    </source>
</evidence>
<dbReference type="RefSeq" id="WP_000556904.1">
    <property type="nucleotide sequence ID" value="NZ_CP009335.1"/>
</dbReference>
<dbReference type="EMBL" id="CP053980">
    <property type="protein sequence ID" value="QKH27639.1"/>
    <property type="molecule type" value="Genomic_DNA"/>
</dbReference>
<dbReference type="Proteomes" id="UP000501107">
    <property type="component" value="Chromosome"/>
</dbReference>
<reference evidence="2 4" key="2">
    <citation type="submission" date="2020-05" db="EMBL/GenBank/DDBJ databases">
        <title>FDA dAtabase for Regulatory Grade micrObial Sequences (FDA-ARGOS): Supporting development and validation of Infectious Disease Dx tests.</title>
        <authorList>
            <person name="Nelson B."/>
            <person name="Plummer A."/>
            <person name="Tallon L."/>
            <person name="Sadzewicz L."/>
            <person name="Zhao X."/>
            <person name="Vavikolanu K."/>
            <person name="Mehta A."/>
            <person name="Aluvathingal J."/>
            <person name="Nadendla S."/>
            <person name="Myers T."/>
            <person name="Yan Y."/>
            <person name="Sichtig H."/>
        </authorList>
    </citation>
    <scope>NUCLEOTIDE SEQUENCE [LARGE SCALE GENOMIC DNA]</scope>
    <source>
        <strain evidence="2 4">FDAARGOS_795</strain>
    </source>
</reference>
<gene>
    <name evidence="1" type="ORF">BF38_4062</name>
    <name evidence="2" type="ORF">FOC89_28065</name>
</gene>
<dbReference type="AlphaFoldDB" id="A0A0B5NL50"/>
<dbReference type="KEGG" id="btw:BF38_4062"/>
<proteinExistence type="predicted"/>
<evidence type="ECO:0000313" key="3">
    <source>
        <dbReference type="Proteomes" id="UP000031876"/>
    </source>
</evidence>
<dbReference type="SUPFAM" id="SSF55144">
    <property type="entry name" value="LigT-like"/>
    <property type="match status" value="1"/>
</dbReference>
<name>A0A0B5NL50_BACTU</name>
<evidence type="ECO:0000313" key="4">
    <source>
        <dbReference type="Proteomes" id="UP000501107"/>
    </source>
</evidence>
<dbReference type="PANTHER" id="PTHR40037">
    <property type="entry name" value="PHOSPHOESTERASE YJCG-RELATED"/>
    <property type="match status" value="1"/>
</dbReference>
<dbReference type="Gene3D" id="3.90.1140.10">
    <property type="entry name" value="Cyclic phosphodiesterase"/>
    <property type="match status" value="1"/>
</dbReference>
<accession>A0A0B5NL50</accession>
<dbReference type="InterPro" id="IPR050580">
    <property type="entry name" value="2H_phosphoesterase_YjcG-like"/>
</dbReference>
<evidence type="ECO:0000313" key="2">
    <source>
        <dbReference type="EMBL" id="QKH27639.1"/>
    </source>
</evidence>
<dbReference type="InterPro" id="IPR009097">
    <property type="entry name" value="Cyclic_Pdiesterase"/>
</dbReference>
<organism evidence="2 4">
    <name type="scientific">Bacillus thuringiensis</name>
    <dbReference type="NCBI Taxonomy" id="1428"/>
    <lineage>
        <taxon>Bacteria</taxon>
        <taxon>Bacillati</taxon>
        <taxon>Bacillota</taxon>
        <taxon>Bacilli</taxon>
        <taxon>Bacillales</taxon>
        <taxon>Bacillaceae</taxon>
        <taxon>Bacillus</taxon>
        <taxon>Bacillus cereus group</taxon>
    </lineage>
</organism>
<dbReference type="Proteomes" id="UP000031876">
    <property type="component" value="Chromosome"/>
</dbReference>
<sequence>MHTILFFLNNMSIDKIENIRQKHDPLFKLIPPHITIVFPFKSNISNGELKSHILNLSRGIGKIEIEFANRITSVGNYLFLEVERGKEQIAKLHDMLYTEPLRQFLKEDIPYIPHVTVGRKESAELAVEVAKDIHSFPEKLQCVIDRISVERIGEKGESIIEFEVPLQKS</sequence>
<keyword evidence="2" id="KW-0436">Ligase</keyword>
<protein>
    <submittedName>
        <fullName evidence="2">2'-5' RNA ligase family protein</fullName>
    </submittedName>
    <submittedName>
        <fullName evidence="1">LigT like Phosphoesterase family protein</fullName>
    </submittedName>
</protein>
<reference evidence="1 3" key="1">
    <citation type="journal article" date="2015" name="Genome Announc.">
        <title>Complete genome sequences for 35 biothreat assay-relevant bacillus species.</title>
        <authorList>
            <person name="Johnson S.L."/>
            <person name="Daligault H.E."/>
            <person name="Davenport K.W."/>
            <person name="Jaissle J."/>
            <person name="Frey K.G."/>
            <person name="Ladner J.T."/>
            <person name="Broomall S.M."/>
            <person name="Bishop-Lilly K.A."/>
            <person name="Bruce D.C."/>
            <person name="Gibbons H.S."/>
            <person name="Coyne S.R."/>
            <person name="Lo C.C."/>
            <person name="Meincke L."/>
            <person name="Munk A.C."/>
            <person name="Koroleva G.I."/>
            <person name="Rosenzweig C.N."/>
            <person name="Palacios G.F."/>
            <person name="Redden C.L."/>
            <person name="Minogue T.D."/>
            <person name="Chain P.S."/>
        </authorList>
    </citation>
    <scope>NUCLEOTIDE SEQUENCE [LARGE SCALE GENOMIC DNA]</scope>
    <source>
        <strain evidence="1 3">HD1011</strain>
    </source>
</reference>
<dbReference type="EMBL" id="CP009335">
    <property type="protein sequence ID" value="AJG78544.1"/>
    <property type="molecule type" value="Genomic_DNA"/>
</dbReference>